<proteinExistence type="inferred from homology"/>
<name>A0ABS2MSF4_9FIRM</name>
<reference evidence="6 7" key="1">
    <citation type="submission" date="2021-01" db="EMBL/GenBank/DDBJ databases">
        <title>Genomic Encyclopedia of Type Strains, Phase IV (KMG-IV): sequencing the most valuable type-strain genomes for metagenomic binning, comparative biology and taxonomic classification.</title>
        <authorList>
            <person name="Goeker M."/>
        </authorList>
    </citation>
    <scope>NUCLEOTIDE SEQUENCE [LARGE SCALE GENOMIC DNA]</scope>
    <source>
        <strain evidence="6 7">DSM 24436</strain>
    </source>
</reference>
<dbReference type="PANTHER" id="PTHR43369">
    <property type="entry name" value="PHOSPHORIBOSYLGLYCINAMIDE FORMYLTRANSFERASE"/>
    <property type="match status" value="1"/>
</dbReference>
<dbReference type="RefSeq" id="WP_204664679.1">
    <property type="nucleotide sequence ID" value="NZ_JAFBDT010000016.1"/>
</dbReference>
<feature type="binding site" evidence="4">
    <location>
        <begin position="14"/>
        <end position="16"/>
    </location>
    <ligand>
        <name>N(1)-(5-phospho-beta-D-ribosyl)glycinamide</name>
        <dbReference type="ChEBI" id="CHEBI:143788"/>
    </ligand>
</feature>
<feature type="domain" description="Formyl transferase N-terminal" evidence="5">
    <location>
        <begin position="4"/>
        <end position="189"/>
    </location>
</feature>
<dbReference type="HAMAP" id="MF_01930">
    <property type="entry name" value="PurN"/>
    <property type="match status" value="1"/>
</dbReference>
<evidence type="ECO:0000256" key="1">
    <source>
        <dbReference type="ARBA" id="ARBA00005054"/>
    </source>
</evidence>
<evidence type="ECO:0000313" key="7">
    <source>
        <dbReference type="Proteomes" id="UP000767854"/>
    </source>
</evidence>
<comment type="caution">
    <text evidence="4">Lacks conserved residue(s) required for the propagation of feature annotation.</text>
</comment>
<evidence type="ECO:0000259" key="5">
    <source>
        <dbReference type="Pfam" id="PF00551"/>
    </source>
</evidence>
<dbReference type="NCBIfam" id="TIGR00639">
    <property type="entry name" value="PurN"/>
    <property type="match status" value="1"/>
</dbReference>
<keyword evidence="7" id="KW-1185">Reference proteome</keyword>
<dbReference type="EMBL" id="JAFBDT010000016">
    <property type="protein sequence ID" value="MBM7562341.1"/>
    <property type="molecule type" value="Genomic_DNA"/>
</dbReference>
<accession>A0ABS2MSF4</accession>
<evidence type="ECO:0000256" key="4">
    <source>
        <dbReference type="HAMAP-Rule" id="MF_01930"/>
    </source>
</evidence>
<evidence type="ECO:0000313" key="6">
    <source>
        <dbReference type="EMBL" id="MBM7562341.1"/>
    </source>
</evidence>
<dbReference type="InterPro" id="IPR036477">
    <property type="entry name" value="Formyl_transf_N_sf"/>
</dbReference>
<comment type="function">
    <text evidence="4">Catalyzes the transfer of a formyl group from 10-formyltetrahydrofolate to 5-phospho-ribosyl-glycinamide (GAR), producing 5-phospho-ribosyl-N-formylglycinamide (FGAR) and tetrahydrofolate.</text>
</comment>
<organism evidence="6 7">
    <name type="scientific">Fusibacter tunisiensis</name>
    <dbReference type="NCBI Taxonomy" id="1008308"/>
    <lineage>
        <taxon>Bacteria</taxon>
        <taxon>Bacillati</taxon>
        <taxon>Bacillota</taxon>
        <taxon>Clostridia</taxon>
        <taxon>Eubacteriales</taxon>
        <taxon>Eubacteriales Family XII. Incertae Sedis</taxon>
        <taxon>Fusibacter</taxon>
    </lineage>
</organism>
<dbReference type="Pfam" id="PF00551">
    <property type="entry name" value="Formyl_trans_N"/>
    <property type="match status" value="1"/>
</dbReference>
<comment type="similarity">
    <text evidence="4">Belongs to the GART family.</text>
</comment>
<gene>
    <name evidence="4" type="primary">purN</name>
    <name evidence="6" type="ORF">JOC49_001885</name>
</gene>
<dbReference type="InterPro" id="IPR002376">
    <property type="entry name" value="Formyl_transf_N"/>
</dbReference>
<dbReference type="InterPro" id="IPR004607">
    <property type="entry name" value="GART"/>
</dbReference>
<feature type="binding site" evidence="4">
    <location>
        <position position="70"/>
    </location>
    <ligand>
        <name>(6R)-10-formyltetrahydrofolate</name>
        <dbReference type="ChEBI" id="CHEBI:195366"/>
    </ligand>
</feature>
<feature type="binding site" evidence="4">
    <location>
        <position position="109"/>
    </location>
    <ligand>
        <name>(6R)-10-formyltetrahydrofolate</name>
        <dbReference type="ChEBI" id="CHEBI:195366"/>
    </ligand>
</feature>
<sequence>MQRMRIGVLVSGGGTNLQAILDGVTSGDLAVTVACVVSNRKEAYALKRAEKSGVEAYYIGKGNYVDRLSRDRALLGLLKSKQVDYIVLAGYLDILSPEIVTEFENRILNIHPSLIPKYCGKGYFGLKVHEAVIENGDSKTGVTVHYVDSGIDTGAIIRQVQIAVKEGDTPELLSKRVLEVEHEVLVSVLKEIADRFGGGEHAKCID</sequence>
<feature type="active site" description="Proton donor" evidence="4">
    <location>
        <position position="111"/>
    </location>
</feature>
<comment type="catalytic activity">
    <reaction evidence="4">
        <text>N(1)-(5-phospho-beta-D-ribosyl)glycinamide + (6R)-10-formyltetrahydrofolate = N(2)-formyl-N(1)-(5-phospho-beta-D-ribosyl)glycinamide + (6S)-5,6,7,8-tetrahydrofolate + H(+)</text>
        <dbReference type="Rhea" id="RHEA:15053"/>
        <dbReference type="ChEBI" id="CHEBI:15378"/>
        <dbReference type="ChEBI" id="CHEBI:57453"/>
        <dbReference type="ChEBI" id="CHEBI:143788"/>
        <dbReference type="ChEBI" id="CHEBI:147286"/>
        <dbReference type="ChEBI" id="CHEBI:195366"/>
        <dbReference type="EC" id="2.1.2.2"/>
    </reaction>
</comment>
<dbReference type="SUPFAM" id="SSF53328">
    <property type="entry name" value="Formyltransferase"/>
    <property type="match status" value="1"/>
</dbReference>
<dbReference type="EC" id="2.1.2.2" evidence="4"/>
<feature type="site" description="Raises pKa of active site His" evidence="4">
    <location>
        <position position="152"/>
    </location>
</feature>
<evidence type="ECO:0000256" key="2">
    <source>
        <dbReference type="ARBA" id="ARBA00022679"/>
    </source>
</evidence>
<dbReference type="Proteomes" id="UP000767854">
    <property type="component" value="Unassembled WGS sequence"/>
</dbReference>
<keyword evidence="3 4" id="KW-0658">Purine biosynthesis</keyword>
<dbReference type="GO" id="GO:0004644">
    <property type="term" value="F:phosphoribosylglycinamide formyltransferase activity"/>
    <property type="evidence" value="ECO:0007669"/>
    <property type="project" value="UniProtKB-EC"/>
</dbReference>
<protein>
    <recommendedName>
        <fullName evidence="4">Phosphoribosylglycinamide formyltransferase</fullName>
        <ecNumber evidence="4">2.1.2.2</ecNumber>
    </recommendedName>
    <alternativeName>
        <fullName evidence="4">5'-phosphoribosylglycinamide transformylase</fullName>
    </alternativeName>
    <alternativeName>
        <fullName evidence="4">GAR transformylase</fullName>
        <shortName evidence="4">GART</shortName>
    </alternativeName>
</protein>
<dbReference type="Gene3D" id="3.40.50.170">
    <property type="entry name" value="Formyl transferase, N-terminal domain"/>
    <property type="match status" value="1"/>
</dbReference>
<evidence type="ECO:0000256" key="3">
    <source>
        <dbReference type="ARBA" id="ARBA00022755"/>
    </source>
</evidence>
<dbReference type="PANTHER" id="PTHR43369:SF2">
    <property type="entry name" value="PHOSPHORIBOSYLGLYCINAMIDE FORMYLTRANSFERASE"/>
    <property type="match status" value="1"/>
</dbReference>
<comment type="pathway">
    <text evidence="1 4">Purine metabolism; IMP biosynthesis via de novo pathway; N(2)-formyl-N(1)-(5-phospho-D-ribosyl)glycinamide from N(1)-(5-phospho-D-ribosyl)glycinamide (10-formyl THF route): step 1/1.</text>
</comment>
<keyword evidence="2 4" id="KW-0808">Transferase</keyword>
<comment type="caution">
    <text evidence="6">The sequence shown here is derived from an EMBL/GenBank/DDBJ whole genome shotgun (WGS) entry which is preliminary data.</text>
</comment>
<dbReference type="CDD" id="cd08645">
    <property type="entry name" value="FMT_core_GART"/>
    <property type="match status" value="1"/>
</dbReference>